<comment type="catalytic activity">
    <reaction evidence="10">
        <text>a 5,6-dihydrouridine in tRNA + NADP(+) = a uridine in tRNA + NADPH + H(+)</text>
        <dbReference type="Rhea" id="RHEA:23624"/>
        <dbReference type="Rhea" id="RHEA-COMP:13339"/>
        <dbReference type="Rhea" id="RHEA-COMP:13887"/>
        <dbReference type="ChEBI" id="CHEBI:15378"/>
        <dbReference type="ChEBI" id="CHEBI:57783"/>
        <dbReference type="ChEBI" id="CHEBI:58349"/>
        <dbReference type="ChEBI" id="CHEBI:65315"/>
        <dbReference type="ChEBI" id="CHEBI:74443"/>
    </reaction>
</comment>
<dbReference type="GO" id="GO:0000049">
    <property type="term" value="F:tRNA binding"/>
    <property type="evidence" value="ECO:0007669"/>
    <property type="project" value="UniProtKB-KW"/>
</dbReference>
<accession>A0A7C4PEI4</accession>
<keyword evidence="9 12" id="KW-0560">Oxidoreductase</keyword>
<comment type="catalytic activity">
    <reaction evidence="11">
        <text>a 5,6-dihydrouridine in tRNA + NAD(+) = a uridine in tRNA + NADH + H(+)</text>
        <dbReference type="Rhea" id="RHEA:54452"/>
        <dbReference type="Rhea" id="RHEA-COMP:13339"/>
        <dbReference type="Rhea" id="RHEA-COMP:13887"/>
        <dbReference type="ChEBI" id="CHEBI:15378"/>
        <dbReference type="ChEBI" id="CHEBI:57540"/>
        <dbReference type="ChEBI" id="CHEBI:57945"/>
        <dbReference type="ChEBI" id="CHEBI:65315"/>
        <dbReference type="ChEBI" id="CHEBI:74443"/>
    </reaction>
</comment>
<evidence type="ECO:0000256" key="11">
    <source>
        <dbReference type="ARBA" id="ARBA00048802"/>
    </source>
</evidence>
<dbReference type="SUPFAM" id="SSF51395">
    <property type="entry name" value="FMN-linked oxidoreductases"/>
    <property type="match status" value="1"/>
</dbReference>
<evidence type="ECO:0000256" key="3">
    <source>
        <dbReference type="ARBA" id="ARBA00022555"/>
    </source>
</evidence>
<dbReference type="Gene3D" id="3.20.20.70">
    <property type="entry name" value="Aldolase class I"/>
    <property type="match status" value="1"/>
</dbReference>
<feature type="binding site" evidence="14">
    <location>
        <position position="96"/>
    </location>
    <ligand>
        <name>FMN</name>
        <dbReference type="ChEBI" id="CHEBI:58210"/>
    </ligand>
</feature>
<dbReference type="CDD" id="cd02801">
    <property type="entry name" value="DUS_like_FMN"/>
    <property type="match status" value="1"/>
</dbReference>
<evidence type="ECO:0000256" key="12">
    <source>
        <dbReference type="PIRNR" id="PIRNR006621"/>
    </source>
</evidence>
<evidence type="ECO:0000256" key="2">
    <source>
        <dbReference type="ARBA" id="ARBA00002790"/>
    </source>
</evidence>
<evidence type="ECO:0000256" key="9">
    <source>
        <dbReference type="ARBA" id="ARBA00023002"/>
    </source>
</evidence>
<dbReference type="InterPro" id="IPR013785">
    <property type="entry name" value="Aldolase_TIM"/>
</dbReference>
<dbReference type="Pfam" id="PF01207">
    <property type="entry name" value="Dus"/>
    <property type="match status" value="1"/>
</dbReference>
<sequence>MTCFGKGSGISPGLFSSWYHCQMNACFFIGSIPIEGKLVLAPMDGITSHPFRLISRNLGSAFSVSEFLLPTDILRGHPHLEERVFFTHAERPFGYQLLDNNPEAMLQAAQKLMFREPDFLDINLGCPARSVCNRGAGAALLKQPDKAGQIISYLSRHLNLPITAKIRLGWDDQSRNYREIAQILEDSGVAAITVHARTRKQSHSGMTDLDAIGEIKQMVSVPVIANGSIRTIADVDRVFSYTQCDAVMIGRGAVRNPWIFTGMDRADVPPEVVLNGIIQHFHAMISFFGERRGILLFRKHLIKYLEPYHLPSAQMLAMITCEDHQQLIALLNECTPALYPLRN</sequence>
<dbReference type="InterPro" id="IPR035587">
    <property type="entry name" value="DUS-like_FMN-bd"/>
</dbReference>
<keyword evidence="3" id="KW-0820">tRNA-binding</keyword>
<evidence type="ECO:0000256" key="10">
    <source>
        <dbReference type="ARBA" id="ARBA00048205"/>
    </source>
</evidence>
<evidence type="ECO:0000256" key="7">
    <source>
        <dbReference type="ARBA" id="ARBA00022857"/>
    </source>
</evidence>
<name>A0A7C4PEI4_9CHLR</name>
<dbReference type="EMBL" id="DSYK01000031">
    <property type="protein sequence ID" value="HGS20361.1"/>
    <property type="molecule type" value="Genomic_DNA"/>
</dbReference>
<dbReference type="InterPro" id="IPR024036">
    <property type="entry name" value="tRNA-dHydroUridine_Synthase_C"/>
</dbReference>
<gene>
    <name evidence="16" type="ORF">ENT37_00645</name>
</gene>
<dbReference type="PANTHER" id="PTHR45846">
    <property type="entry name" value="TRNA-DIHYDROURIDINE(47) SYNTHASE [NAD(P)(+)]-LIKE"/>
    <property type="match status" value="1"/>
</dbReference>
<evidence type="ECO:0000256" key="14">
    <source>
        <dbReference type="PIRSR" id="PIRSR006621-2"/>
    </source>
</evidence>
<keyword evidence="8" id="KW-0694">RNA-binding</keyword>
<dbReference type="InterPro" id="IPR018517">
    <property type="entry name" value="tRNA_hU_synthase_CS"/>
</dbReference>
<evidence type="ECO:0000256" key="6">
    <source>
        <dbReference type="ARBA" id="ARBA00022694"/>
    </source>
</evidence>
<dbReference type="PIRSF" id="PIRSF006621">
    <property type="entry name" value="Dus"/>
    <property type="match status" value="1"/>
</dbReference>
<dbReference type="InterPro" id="IPR001269">
    <property type="entry name" value="DUS_fam"/>
</dbReference>
<dbReference type="EC" id="1.3.1.-" evidence="12"/>
<dbReference type="AlphaFoldDB" id="A0A7C4PEI4"/>
<evidence type="ECO:0000259" key="15">
    <source>
        <dbReference type="Pfam" id="PF01207"/>
    </source>
</evidence>
<organism evidence="16">
    <name type="scientific">Anaerolinea thermolimosa</name>
    <dbReference type="NCBI Taxonomy" id="229919"/>
    <lineage>
        <taxon>Bacteria</taxon>
        <taxon>Bacillati</taxon>
        <taxon>Chloroflexota</taxon>
        <taxon>Anaerolineae</taxon>
        <taxon>Anaerolineales</taxon>
        <taxon>Anaerolineaceae</taxon>
        <taxon>Anaerolinea</taxon>
    </lineage>
</organism>
<proteinExistence type="inferred from homology"/>
<protein>
    <recommendedName>
        <fullName evidence="12">tRNA-dihydrouridine synthase</fullName>
        <ecNumber evidence="12">1.3.1.-</ecNumber>
    </recommendedName>
</protein>
<feature type="binding site" evidence="14">
    <location>
        <position position="195"/>
    </location>
    <ligand>
        <name>FMN</name>
        <dbReference type="ChEBI" id="CHEBI:58210"/>
    </ligand>
</feature>
<evidence type="ECO:0000313" key="16">
    <source>
        <dbReference type="EMBL" id="HGS20361.1"/>
    </source>
</evidence>
<dbReference type="PROSITE" id="PS01136">
    <property type="entry name" value="UPF0034"/>
    <property type="match status" value="1"/>
</dbReference>
<reference evidence="16" key="1">
    <citation type="journal article" date="2020" name="mSystems">
        <title>Genome- and Community-Level Interaction Insights into Carbon Utilization and Element Cycling Functions of Hydrothermarchaeota in Hydrothermal Sediment.</title>
        <authorList>
            <person name="Zhou Z."/>
            <person name="Liu Y."/>
            <person name="Xu W."/>
            <person name="Pan J."/>
            <person name="Luo Z.H."/>
            <person name="Li M."/>
        </authorList>
    </citation>
    <scope>NUCLEOTIDE SEQUENCE [LARGE SCALE GENOMIC DNA]</scope>
    <source>
        <strain evidence="16">SpSt-573</strain>
    </source>
</reference>
<dbReference type="GO" id="GO:0017150">
    <property type="term" value="F:tRNA dihydrouridine synthase activity"/>
    <property type="evidence" value="ECO:0007669"/>
    <property type="project" value="InterPro"/>
</dbReference>
<feature type="binding site" evidence="14">
    <location>
        <position position="165"/>
    </location>
    <ligand>
        <name>FMN</name>
        <dbReference type="ChEBI" id="CHEBI:58210"/>
    </ligand>
</feature>
<evidence type="ECO:0000256" key="5">
    <source>
        <dbReference type="ARBA" id="ARBA00022643"/>
    </source>
</evidence>
<keyword evidence="14" id="KW-0547">Nucleotide-binding</keyword>
<keyword evidence="7" id="KW-0521">NADP</keyword>
<comment type="function">
    <text evidence="2 12">Catalyzes the synthesis of 5,6-dihydrouridine (D), a modified base found in the D-loop of most tRNAs, via the reduction of the C5-C6 double bond in target uridines.</text>
</comment>
<feature type="binding site" evidence="14">
    <location>
        <begin position="250"/>
        <end position="251"/>
    </location>
    <ligand>
        <name>FMN</name>
        <dbReference type="ChEBI" id="CHEBI:58210"/>
    </ligand>
</feature>
<keyword evidence="4 12" id="KW-0285">Flavoprotein</keyword>
<comment type="similarity">
    <text evidence="12">Belongs to the dus family.</text>
</comment>
<evidence type="ECO:0000256" key="1">
    <source>
        <dbReference type="ARBA" id="ARBA00001917"/>
    </source>
</evidence>
<feature type="domain" description="DUS-like FMN-binding" evidence="15">
    <location>
        <begin position="40"/>
        <end position="311"/>
    </location>
</feature>
<keyword evidence="6 12" id="KW-0819">tRNA processing</keyword>
<dbReference type="Gene3D" id="1.10.1200.80">
    <property type="entry name" value="Putative flavin oxidoreducatase, domain 2"/>
    <property type="match status" value="1"/>
</dbReference>
<evidence type="ECO:0000256" key="8">
    <source>
        <dbReference type="ARBA" id="ARBA00022884"/>
    </source>
</evidence>
<evidence type="ECO:0000256" key="13">
    <source>
        <dbReference type="PIRSR" id="PIRSR006621-1"/>
    </source>
</evidence>
<keyword evidence="5 12" id="KW-0288">FMN</keyword>
<evidence type="ECO:0000256" key="4">
    <source>
        <dbReference type="ARBA" id="ARBA00022630"/>
    </source>
</evidence>
<dbReference type="GO" id="GO:0050660">
    <property type="term" value="F:flavin adenine dinucleotide binding"/>
    <property type="evidence" value="ECO:0007669"/>
    <property type="project" value="InterPro"/>
</dbReference>
<dbReference type="PANTHER" id="PTHR45846:SF1">
    <property type="entry name" value="TRNA-DIHYDROURIDINE(47) SYNTHASE [NAD(P)(+)]-LIKE"/>
    <property type="match status" value="1"/>
</dbReference>
<feature type="active site" description="Proton donor" evidence="13">
    <location>
        <position position="126"/>
    </location>
</feature>
<comment type="caution">
    <text evidence="16">The sequence shown here is derived from an EMBL/GenBank/DDBJ whole genome shotgun (WGS) entry which is preliminary data.</text>
</comment>
<comment type="cofactor">
    <cofactor evidence="1 12 14">
        <name>FMN</name>
        <dbReference type="ChEBI" id="CHEBI:58210"/>
    </cofactor>
</comment>